<evidence type="ECO:0000259" key="3">
    <source>
        <dbReference type="PROSITE" id="PS50111"/>
    </source>
</evidence>
<dbReference type="GO" id="GO:0016020">
    <property type="term" value="C:membrane"/>
    <property type="evidence" value="ECO:0007669"/>
    <property type="project" value="InterPro"/>
</dbReference>
<protein>
    <submittedName>
        <fullName evidence="4">Methyl-accepting chemotaxis protein 1</fullName>
    </submittedName>
</protein>
<dbReference type="SUPFAM" id="SSF58104">
    <property type="entry name" value="Methyl-accepting chemotaxis protein (MCP) signaling domain"/>
    <property type="match status" value="1"/>
</dbReference>
<dbReference type="Gene3D" id="1.10.287.950">
    <property type="entry name" value="Methyl-accepting chemotaxis protein"/>
    <property type="match status" value="1"/>
</dbReference>
<dbReference type="Proteomes" id="UP000239706">
    <property type="component" value="Unassembled WGS sequence"/>
</dbReference>
<dbReference type="PROSITE" id="PS50111">
    <property type="entry name" value="CHEMOTAXIS_TRANSDUC_2"/>
    <property type="match status" value="1"/>
</dbReference>
<dbReference type="SMART" id="SM00283">
    <property type="entry name" value="MA"/>
    <property type="match status" value="1"/>
</dbReference>
<feature type="domain" description="Methyl-accepting transducer" evidence="3">
    <location>
        <begin position="73"/>
        <end position="323"/>
    </location>
</feature>
<dbReference type="PANTHER" id="PTHR32089">
    <property type="entry name" value="METHYL-ACCEPTING CHEMOTAXIS PROTEIN MCPB"/>
    <property type="match status" value="1"/>
</dbReference>
<dbReference type="GO" id="GO:0007165">
    <property type="term" value="P:signal transduction"/>
    <property type="evidence" value="ECO:0007669"/>
    <property type="project" value="UniProtKB-KW"/>
</dbReference>
<keyword evidence="1 2" id="KW-0807">Transducer</keyword>
<reference evidence="4 5" key="1">
    <citation type="submission" date="2018-03" db="EMBL/GenBank/DDBJ databases">
        <title>Genome sequence of Clostridium liquoris DSM 100320.</title>
        <authorList>
            <person name="Poehlein A."/>
            <person name="Daniel R."/>
        </authorList>
    </citation>
    <scope>NUCLEOTIDE SEQUENCE [LARGE SCALE GENOMIC DNA]</scope>
    <source>
        <strain evidence="4 5">DSM 100320</strain>
    </source>
</reference>
<sequence>MLTRSKKAPCYEAEQIIDYVDKRMKGQIIKKPDIKYGIHIKISDYFDKLFDNEASLAESAKKIIEIGSNISNFDSEMSHISNVLTNFSKGMSDVSQSNLAIVEQTTASMNGVNETITKATNTLNTISSSSTDLMQSNAEGLNQIEELGTIKGNVVNNANVMSSNMDNLVEMSNKVSDIVGVVNSIAEKTNLLALNASIEAARAGEHGKGFAVVAEEIRKLADDTKVNLDGMKSVMSDIHKATNDGKNSMDKTISETNKMSEKIDTVKTTIQENVNLLGHTVEDIKVLNNSISGISVSTNEINKAMELSTADAEKLNNMTEEIYNSAVESSEEASKISKIDANLSEIVKSMMSHLKNSSHSLTNKEFITYLEKAIKSHKDWLANLKRSIDEMKVYPLQLDGTKCAFGHFYYSINVEHPKILPSWKELGSIHLDFHKLGKKALDSIEKNDSEAANNFYRQAEQISSKIFKLLNSIIEDVKNIDSAGGKIFNATEHTEHSRESCTDCGSC</sequence>
<accession>A0A2T0B1U9</accession>
<proteinExistence type="predicted"/>
<evidence type="ECO:0000256" key="1">
    <source>
        <dbReference type="ARBA" id="ARBA00023224"/>
    </source>
</evidence>
<dbReference type="PANTHER" id="PTHR32089:SF112">
    <property type="entry name" value="LYSOZYME-LIKE PROTEIN-RELATED"/>
    <property type="match status" value="1"/>
</dbReference>
<name>A0A2T0B1U9_9CLOT</name>
<organism evidence="4 5">
    <name type="scientific">Clostridium liquoris</name>
    <dbReference type="NCBI Taxonomy" id="1289519"/>
    <lineage>
        <taxon>Bacteria</taxon>
        <taxon>Bacillati</taxon>
        <taxon>Bacillota</taxon>
        <taxon>Clostridia</taxon>
        <taxon>Eubacteriales</taxon>
        <taxon>Clostridiaceae</taxon>
        <taxon>Clostridium</taxon>
    </lineage>
</organism>
<dbReference type="EMBL" id="PVXO01000058">
    <property type="protein sequence ID" value="PRR77811.1"/>
    <property type="molecule type" value="Genomic_DNA"/>
</dbReference>
<keyword evidence="5" id="KW-1185">Reference proteome</keyword>
<comment type="caution">
    <text evidence="4">The sequence shown here is derived from an EMBL/GenBank/DDBJ whole genome shotgun (WGS) entry which is preliminary data.</text>
</comment>
<dbReference type="Pfam" id="PF13682">
    <property type="entry name" value="CZB"/>
    <property type="match status" value="1"/>
</dbReference>
<dbReference type="RefSeq" id="WP_106064258.1">
    <property type="nucleotide sequence ID" value="NZ_PVXO01000058.1"/>
</dbReference>
<dbReference type="InterPro" id="IPR004089">
    <property type="entry name" value="MCPsignal_dom"/>
</dbReference>
<gene>
    <name evidence="4" type="primary">mcp1</name>
    <name evidence="4" type="ORF">CLLI_21990</name>
</gene>
<evidence type="ECO:0000313" key="5">
    <source>
        <dbReference type="Proteomes" id="UP000239706"/>
    </source>
</evidence>
<evidence type="ECO:0000256" key="2">
    <source>
        <dbReference type="PROSITE-ProRule" id="PRU00284"/>
    </source>
</evidence>
<dbReference type="InterPro" id="IPR025991">
    <property type="entry name" value="Chemoreceptor_zinc-bind_dom"/>
</dbReference>
<dbReference type="Gene3D" id="1.20.120.30">
    <property type="entry name" value="Aspartate receptor, ligand-binding domain"/>
    <property type="match status" value="1"/>
</dbReference>
<evidence type="ECO:0000313" key="4">
    <source>
        <dbReference type="EMBL" id="PRR77811.1"/>
    </source>
</evidence>
<dbReference type="OrthoDB" id="9816519at2"/>
<dbReference type="Pfam" id="PF00015">
    <property type="entry name" value="MCPsignal"/>
    <property type="match status" value="1"/>
</dbReference>
<dbReference type="AlphaFoldDB" id="A0A2T0B1U9"/>